<dbReference type="PANTHER" id="PTHR38693:SF1">
    <property type="entry name" value="UBIQUINONE BIOSYNTHESIS ACCESSORY FACTOR UBIJ"/>
    <property type="match status" value="1"/>
</dbReference>
<dbReference type="HOGENOM" id="CLU_100130_2_0_6"/>
<sequence>MYLPSILLAPIEALVNASLRLDPDTLAQVAAISGQCIAVELRGLDLKVFIEPTASGILLATSSDSPPVATLSGTPLNLLRMAIAPSDSSPLLTGEVQIHGDIELGRKLRTLLQRLDLDLEELLSHYTGNLLAHQIGNGMRGFKAWSRKAASTLGQNLAEYLREEIQLLPDHAKVATFLDEIDRLRADSGRLEARIQRLQRLL</sequence>
<comment type="similarity">
    <text evidence="1">Belongs to the UbiJ family.</text>
</comment>
<dbReference type="GO" id="GO:0005737">
    <property type="term" value="C:cytoplasm"/>
    <property type="evidence" value="ECO:0007669"/>
    <property type="project" value="UniProtKB-SubCell"/>
</dbReference>
<dbReference type="Pfam" id="PF02036">
    <property type="entry name" value="SCP2"/>
    <property type="match status" value="1"/>
</dbReference>
<comment type="pathway">
    <text evidence="1">Cofactor biosynthesis; ubiquinone biosynthesis.</text>
</comment>
<protein>
    <recommendedName>
        <fullName evidence="1">Ubiquinone biosynthesis accessory factor UbiJ</fullName>
    </recommendedName>
</protein>
<dbReference type="AlphaFoldDB" id="D8K7Z5"/>
<dbReference type="EMBL" id="CP002086">
    <property type="protein sequence ID" value="ADJ29022.1"/>
    <property type="molecule type" value="Genomic_DNA"/>
</dbReference>
<name>D8K7Z5_NITWC</name>
<dbReference type="RefSeq" id="WP_013221095.1">
    <property type="nucleotide sequence ID" value="NC_014315.1"/>
</dbReference>
<comment type="subcellular location">
    <subcellularLocation>
        <location evidence="1">Cytoplasm</location>
    </subcellularLocation>
</comment>
<evidence type="ECO:0000256" key="1">
    <source>
        <dbReference type="HAMAP-Rule" id="MF_02215"/>
    </source>
</evidence>
<dbReference type="OrthoDB" id="9796077at2"/>
<evidence type="ECO:0000259" key="2">
    <source>
        <dbReference type="Pfam" id="PF02036"/>
    </source>
</evidence>
<keyword evidence="1" id="KW-0831">Ubiquinone biosynthesis</keyword>
<dbReference type="STRING" id="105559.Nwat_2190"/>
<dbReference type="PANTHER" id="PTHR38693">
    <property type="entry name" value="UBIQUINONE BIOSYNTHESIS PROTEIN UBIJ"/>
    <property type="match status" value="1"/>
</dbReference>
<keyword evidence="1" id="KW-0963">Cytoplasm</keyword>
<dbReference type="InterPro" id="IPR003033">
    <property type="entry name" value="SCP2_sterol-bd_dom"/>
</dbReference>
<dbReference type="Proteomes" id="UP000000393">
    <property type="component" value="Chromosome"/>
</dbReference>
<keyword evidence="4" id="KW-1185">Reference proteome</keyword>
<organism evidence="3 4">
    <name type="scientific">Nitrosococcus watsoni (strain C-113)</name>
    <dbReference type="NCBI Taxonomy" id="105559"/>
    <lineage>
        <taxon>Bacteria</taxon>
        <taxon>Pseudomonadati</taxon>
        <taxon>Pseudomonadota</taxon>
        <taxon>Gammaproteobacteria</taxon>
        <taxon>Chromatiales</taxon>
        <taxon>Chromatiaceae</taxon>
        <taxon>Nitrosococcus</taxon>
    </lineage>
</organism>
<dbReference type="KEGG" id="nwa:Nwat_2190"/>
<accession>D8K7Z5</accession>
<dbReference type="HAMAP" id="MF_02215">
    <property type="entry name" value="UbiJ"/>
    <property type="match status" value="1"/>
</dbReference>
<reference evidence="3 4" key="1">
    <citation type="submission" date="2010-06" db="EMBL/GenBank/DDBJ databases">
        <title>Complete sequence of chromosome of Nitrosococcus watsoni C-113.</title>
        <authorList>
            <consortium name="US DOE Joint Genome Institute"/>
            <person name="Lucas S."/>
            <person name="Copeland A."/>
            <person name="Lapidus A."/>
            <person name="Cheng J.-F."/>
            <person name="Bruce D."/>
            <person name="Goodwin L."/>
            <person name="Pitluck S."/>
            <person name="Malfatti S.A."/>
            <person name="Chain P.S.G."/>
            <person name="Land M."/>
            <person name="Hauser L."/>
            <person name="Kyrpides N."/>
            <person name="Ivanova N."/>
            <person name="Cambell M.A."/>
            <person name="Heidelberg J.F."/>
            <person name="Klotz M.G."/>
            <person name="Woyke T."/>
        </authorList>
    </citation>
    <scope>NUCLEOTIDE SEQUENCE [LARGE SCALE GENOMIC DNA]</scope>
    <source>
        <strain evidence="3 4">C-113</strain>
    </source>
</reference>
<dbReference type="InterPro" id="IPR036527">
    <property type="entry name" value="SCP2_sterol-bd_dom_sf"/>
</dbReference>
<dbReference type="SUPFAM" id="SSF55718">
    <property type="entry name" value="SCP-like"/>
    <property type="match status" value="1"/>
</dbReference>
<dbReference type="eggNOG" id="COG3165">
    <property type="taxonomic scope" value="Bacteria"/>
</dbReference>
<gene>
    <name evidence="1" type="primary">ubiJ</name>
    <name evidence="3" type="ordered locus">Nwat_2190</name>
</gene>
<proteinExistence type="inferred from homology"/>
<dbReference type="GO" id="GO:0006744">
    <property type="term" value="P:ubiquinone biosynthetic process"/>
    <property type="evidence" value="ECO:0007669"/>
    <property type="project" value="UniProtKB-UniRule"/>
</dbReference>
<evidence type="ECO:0000313" key="3">
    <source>
        <dbReference type="EMBL" id="ADJ29022.1"/>
    </source>
</evidence>
<dbReference type="UniPathway" id="UPA00232"/>
<feature type="domain" description="SCP2" evidence="2">
    <location>
        <begin position="16"/>
        <end position="113"/>
    </location>
</feature>
<dbReference type="InterPro" id="IPR038989">
    <property type="entry name" value="UbiJ"/>
</dbReference>
<comment type="function">
    <text evidence="1">Required for ubiquinone (coenzyme Q) biosynthesis. Binds hydrophobic ubiquinone biosynthetic intermediates via its SCP2 domain and is essential for the stability of the Ubi complex. May constitute a docking platform where Ubi enzymes assemble and access their SCP2-bound polyprenyl substrates.</text>
</comment>
<evidence type="ECO:0000313" key="4">
    <source>
        <dbReference type="Proteomes" id="UP000000393"/>
    </source>
</evidence>